<proteinExistence type="predicted"/>
<feature type="repeat" description="TPR" evidence="1">
    <location>
        <begin position="223"/>
        <end position="256"/>
    </location>
</feature>
<feature type="compositionally biased region" description="Polar residues" evidence="2">
    <location>
        <begin position="497"/>
        <end position="511"/>
    </location>
</feature>
<name>A0ABX0QT37_9BACT</name>
<dbReference type="Proteomes" id="UP000606008">
    <property type="component" value="Unassembled WGS sequence"/>
</dbReference>
<dbReference type="EMBL" id="WAEL01000011">
    <property type="protein sequence ID" value="NID13334.1"/>
    <property type="molecule type" value="Genomic_DNA"/>
</dbReference>
<keyword evidence="4" id="KW-1185">Reference proteome</keyword>
<feature type="region of interest" description="Disordered" evidence="2">
    <location>
        <begin position="497"/>
        <end position="532"/>
    </location>
</feature>
<evidence type="ECO:0000256" key="1">
    <source>
        <dbReference type="PROSITE-ProRule" id="PRU00339"/>
    </source>
</evidence>
<evidence type="ECO:0000256" key="2">
    <source>
        <dbReference type="SAM" id="MobiDB-lite"/>
    </source>
</evidence>
<dbReference type="SMART" id="SM00028">
    <property type="entry name" value="TPR"/>
    <property type="match status" value="3"/>
</dbReference>
<dbReference type="SUPFAM" id="SSF48452">
    <property type="entry name" value="TPR-like"/>
    <property type="match status" value="2"/>
</dbReference>
<dbReference type="InterPro" id="IPR011990">
    <property type="entry name" value="TPR-like_helical_dom_sf"/>
</dbReference>
<organism evidence="3 4">
    <name type="scientific">Fibrivirga algicola</name>
    <dbReference type="NCBI Taxonomy" id="2950420"/>
    <lineage>
        <taxon>Bacteria</taxon>
        <taxon>Pseudomonadati</taxon>
        <taxon>Bacteroidota</taxon>
        <taxon>Cytophagia</taxon>
        <taxon>Cytophagales</taxon>
        <taxon>Spirosomataceae</taxon>
        <taxon>Fibrivirga</taxon>
    </lineage>
</organism>
<dbReference type="InterPro" id="IPR019734">
    <property type="entry name" value="TPR_rpt"/>
</dbReference>
<dbReference type="RefSeq" id="WP_085413159.1">
    <property type="nucleotide sequence ID" value="NZ_WAEL01000011.1"/>
</dbReference>
<gene>
    <name evidence="3" type="ORF">F7231_24400</name>
</gene>
<dbReference type="PROSITE" id="PS50005">
    <property type="entry name" value="TPR"/>
    <property type="match status" value="2"/>
</dbReference>
<reference evidence="4" key="1">
    <citation type="submission" date="2019-09" db="EMBL/GenBank/DDBJ databases">
        <authorList>
            <person name="Jung D.-H."/>
        </authorList>
    </citation>
    <scope>NUCLEOTIDE SEQUENCE [LARGE SCALE GENOMIC DNA]</scope>
    <source>
        <strain evidence="4">JA-25</strain>
    </source>
</reference>
<protein>
    <submittedName>
        <fullName evidence="3">Tetratricopeptide repeat protein</fullName>
    </submittedName>
</protein>
<accession>A0ABX0QT37</accession>
<comment type="caution">
    <text evidence="3">The sequence shown here is derived from an EMBL/GenBank/DDBJ whole genome shotgun (WGS) entry which is preliminary data.</text>
</comment>
<reference evidence="4" key="2">
    <citation type="submission" date="2023-07" db="EMBL/GenBank/DDBJ databases">
        <authorList>
            <person name="Jung D.-H."/>
        </authorList>
    </citation>
    <scope>NUCLEOTIDE SEQUENCE [LARGE SCALE GENOMIC DNA]</scope>
    <source>
        <strain evidence="4">JA-25</strain>
    </source>
</reference>
<dbReference type="Pfam" id="PF13174">
    <property type="entry name" value="TPR_6"/>
    <property type="match status" value="1"/>
</dbReference>
<dbReference type="Gene3D" id="1.25.40.10">
    <property type="entry name" value="Tetratricopeptide repeat domain"/>
    <property type="match status" value="3"/>
</dbReference>
<sequence>MHQFRPKYIASLGLIALLSGGFWSCSQHSNGSVSKGYHNLTAHFNAYVMARDDIDEVERYLFKNRQDNYNETLPILLPLDSNAIQSVRPQLDDAIKKASLVAERHQNSKWVDDAYVLIGKTRLYRQDLPNAIEVFKYVNTKGTDDDDKHEALILLMRAYAETGDFPNGLTVAEYLRAQPLNKINTKEFYLTKAYLHQRKGELLVAAGILDATFPLLKKSEATARLHLIAGQLYELAGKSALATDHFQQVLRTHPNYDQEFFANIYLMQADGKDPKQLARNAGRFEEMLADRKNSDLKDKIYFTMGRADVRRGNYDRALANFNKAVQTGLTNTAQVPLTYAEMGNLYFEKKRNYSKAQAYYDSSLALLPQNHALYTTIANRQKALNEFVNNQTTIDREDSLQRMAQMNPAALDQLLDKLIDEREKADAAQAELARQITGRNNLSGAQATNSDLAPNDRWVLYNPVQLAQGKQEFMQIWGNRPLADDWRRQNKDASQAIAGQNNPLNGSNPADATNPVVPLPAAGTRPPVANTLNQRKGKKDELYRLIPFSAEALQKSNDQLESALYRQGKLYKFQLEQPVLAMSTLDRLMARYPNTSYKPEAYYLMHLSAEQAGRPSPWRDKLLSEFPTSTYAKLLTAAGGNTALASGSTAAGKGPVNEIAANQTYTQLYELYQSGNSTEALARTEAALGTFGGSKIADKMALLRIILIGRVQGVDAYRQALTEFVRDYPLSPLLSHIKERQAAAEQLTAKRK</sequence>
<feature type="repeat" description="TPR" evidence="1">
    <location>
        <begin position="298"/>
        <end position="331"/>
    </location>
</feature>
<evidence type="ECO:0000313" key="4">
    <source>
        <dbReference type="Proteomes" id="UP000606008"/>
    </source>
</evidence>
<evidence type="ECO:0000313" key="3">
    <source>
        <dbReference type="EMBL" id="NID13334.1"/>
    </source>
</evidence>
<keyword evidence="1" id="KW-0802">TPR repeat</keyword>